<organism evidence="3 4">
    <name type="scientific">Roseobacter litoralis (strain ATCC 49566 / DSM 6996 / JCM 21268 / NBRC 15278 / OCh 149)</name>
    <dbReference type="NCBI Taxonomy" id="391595"/>
    <lineage>
        <taxon>Bacteria</taxon>
        <taxon>Pseudomonadati</taxon>
        <taxon>Pseudomonadota</taxon>
        <taxon>Alphaproteobacteria</taxon>
        <taxon>Rhodobacterales</taxon>
        <taxon>Roseobacteraceae</taxon>
        <taxon>Roseobacter</taxon>
    </lineage>
</organism>
<dbReference type="PANTHER" id="PTHR11895:SF151">
    <property type="entry name" value="GLUTAMYL-TRNA(GLN) AMIDOTRANSFERASE SUBUNIT A"/>
    <property type="match status" value="1"/>
</dbReference>
<evidence type="ECO:0000259" key="2">
    <source>
        <dbReference type="Pfam" id="PF01425"/>
    </source>
</evidence>
<protein>
    <submittedName>
        <fullName evidence="3">Amidase</fullName>
    </submittedName>
</protein>
<accession>F7ZEM1</accession>
<dbReference type="KEGG" id="rli:RLO149_c040190"/>
<dbReference type="Proteomes" id="UP000001353">
    <property type="component" value="Chromosome"/>
</dbReference>
<dbReference type="HOGENOM" id="CLU_009600_0_0_5"/>
<dbReference type="SUPFAM" id="SSF75304">
    <property type="entry name" value="Amidase signature (AS) enzymes"/>
    <property type="match status" value="1"/>
</dbReference>
<sequence>MTSALYAWEPYIQAFVELSDVPVTKPSIRPGPLAGLTVGVKDIIDVAGLPTRNGSAVCADAMPAEHDAVVVERLRAAGAQIVGKTTTTEFAFTDPTPCHNPHDLSRSPGGSSSGSGAAVGAGVVDIALGTQTAGSLIRPAAYCGAVGFKPSAGLFPMGGVTPLARSFDTVGIIARDVSLGQRAARVLAPAATMGALNAPRVACGLWDTKAEVSPDWLQALDDARGALGTLSGVTEIVLPADVGSVVSAHRCVMCAEAFAAHHALLDDKAQMLKPNFRAGMEAGRDLDKTTLSEARTLLTGARTAFWDAMRGTDLILTLPVPDGAPLIDGTTGFQDWLTPWTVFGGPLVCLPWGIDTLLRPRSVMLAAHPGQDLFLLEMAARLEHHAPRLSAPRLPR</sequence>
<dbReference type="EMBL" id="CP002623">
    <property type="protein sequence ID" value="AEI95917.1"/>
    <property type="molecule type" value="Genomic_DNA"/>
</dbReference>
<reference evidence="3 4" key="1">
    <citation type="journal article" date="2011" name="BMC Genomics">
        <title>Comparative genome analysis and genome-guided physiological analysis of Roseobacter litoralis.</title>
        <authorList>
            <person name="Kalhoefer D."/>
            <person name="Thole S."/>
            <person name="Voget S."/>
            <person name="Lehmann R."/>
            <person name="Liesegang H."/>
            <person name="Wollher A."/>
            <person name="Daniel R."/>
            <person name="Simon M."/>
            <person name="Brinkhoff T."/>
        </authorList>
    </citation>
    <scope>NUCLEOTIDE SEQUENCE [LARGE SCALE GENOMIC DNA]</scope>
    <source>
        <strain evidence="4">ATCC 49566 / DSM 6996 / JCM 21268 / NBRC 15278 / OCh 149</strain>
    </source>
</reference>
<dbReference type="STRING" id="391595.RLO149_c040190"/>
<name>F7ZEM1_ROSLO</name>
<feature type="domain" description="Amidase" evidence="2">
    <location>
        <begin position="30"/>
        <end position="372"/>
    </location>
</feature>
<dbReference type="RefSeq" id="WP_013963797.1">
    <property type="nucleotide sequence ID" value="NC_015730.1"/>
</dbReference>
<dbReference type="InterPro" id="IPR036928">
    <property type="entry name" value="AS_sf"/>
</dbReference>
<dbReference type="InterPro" id="IPR023631">
    <property type="entry name" value="Amidase_dom"/>
</dbReference>
<dbReference type="PANTHER" id="PTHR11895">
    <property type="entry name" value="TRANSAMIDASE"/>
    <property type="match status" value="1"/>
</dbReference>
<evidence type="ECO:0000313" key="3">
    <source>
        <dbReference type="EMBL" id="AEI95917.1"/>
    </source>
</evidence>
<feature type="region of interest" description="Disordered" evidence="1">
    <location>
        <begin position="92"/>
        <end position="113"/>
    </location>
</feature>
<dbReference type="AlphaFoldDB" id="F7ZEM1"/>
<gene>
    <name evidence="3" type="ordered locus">RLO149_c040190</name>
</gene>
<dbReference type="eggNOG" id="COG0154">
    <property type="taxonomic scope" value="Bacteria"/>
</dbReference>
<dbReference type="InterPro" id="IPR000120">
    <property type="entry name" value="Amidase"/>
</dbReference>
<dbReference type="Gene3D" id="3.90.1300.10">
    <property type="entry name" value="Amidase signature (AS) domain"/>
    <property type="match status" value="1"/>
</dbReference>
<dbReference type="Pfam" id="PF01425">
    <property type="entry name" value="Amidase"/>
    <property type="match status" value="1"/>
</dbReference>
<dbReference type="GO" id="GO:0003824">
    <property type="term" value="F:catalytic activity"/>
    <property type="evidence" value="ECO:0007669"/>
    <property type="project" value="InterPro"/>
</dbReference>
<keyword evidence="4" id="KW-1185">Reference proteome</keyword>
<proteinExistence type="predicted"/>
<dbReference type="OrthoDB" id="9777859at2"/>
<evidence type="ECO:0000256" key="1">
    <source>
        <dbReference type="SAM" id="MobiDB-lite"/>
    </source>
</evidence>
<evidence type="ECO:0000313" key="4">
    <source>
        <dbReference type="Proteomes" id="UP000001353"/>
    </source>
</evidence>